<dbReference type="Proteomes" id="UP001732780">
    <property type="component" value="Chromosome 8"/>
</dbReference>
<keyword evidence="1" id="KW-1185">Reference proteome</keyword>
<name>A0AC58QP04_CAMBA</name>
<gene>
    <name evidence="2" type="primary">LOC141573318</name>
</gene>
<proteinExistence type="predicted"/>
<dbReference type="RefSeq" id="XP_074224010.1">
    <property type="nucleotide sequence ID" value="XM_074367909.1"/>
</dbReference>
<evidence type="ECO:0000313" key="2">
    <source>
        <dbReference type="RefSeq" id="XP_074224010.1"/>
    </source>
</evidence>
<accession>A0AC58QP04</accession>
<organism evidence="1 2">
    <name type="scientific">Camelus bactrianus</name>
    <name type="common">Bactrian camel</name>
    <dbReference type="NCBI Taxonomy" id="9837"/>
    <lineage>
        <taxon>Eukaryota</taxon>
        <taxon>Metazoa</taxon>
        <taxon>Chordata</taxon>
        <taxon>Craniata</taxon>
        <taxon>Vertebrata</taxon>
        <taxon>Euteleostomi</taxon>
        <taxon>Mammalia</taxon>
        <taxon>Eutheria</taxon>
        <taxon>Laurasiatheria</taxon>
        <taxon>Artiodactyla</taxon>
        <taxon>Tylopoda</taxon>
        <taxon>Camelidae</taxon>
        <taxon>Camelus</taxon>
    </lineage>
</organism>
<reference evidence="2" key="1">
    <citation type="submission" date="2025-08" db="UniProtKB">
        <authorList>
            <consortium name="RefSeq"/>
        </authorList>
    </citation>
    <scope>IDENTIFICATION</scope>
    <source>
        <tissue evidence="2">Blood</tissue>
    </source>
</reference>
<sequence>MVEAAGPSASLLRLRGVGGSRPRAGFMAQRRRVCGGGGGGGGGRERGGGGKTGGAVTETQAAGDPAAARPLGSPVSGRERADRGSRASRRAKEGAWLPFRIFLGLSPRRRHDVLQKGSSLHGEYAYFPRPVTCQHVFVGTALHLASANGHGGVVTLLLERGCQVDVQDRKKRTALIKAVQCEAEECVDILLKSGANVNAADVLGNTALHYAACLDTASIAEKLLSHAADMDAKNQDDLTPLFVARRENRQRMAEYLNEKQANMPTVEKTKSEHKDERRRETPFQTTSLAKTSDCETAVYSAENKDAQSPDMEEGVTHPEIHKEETGMDTDAGDEGAPEEPTDEKKWTSVDGTDTPDMAVKL</sequence>
<evidence type="ECO:0000313" key="1">
    <source>
        <dbReference type="Proteomes" id="UP001732780"/>
    </source>
</evidence>
<protein>
    <submittedName>
        <fullName evidence="2">Uncharacterized protein LOC141573318</fullName>
    </submittedName>
</protein>